<feature type="chain" id="PRO_5003259071" description="Lipoprotein" evidence="1">
    <location>
        <begin position="23"/>
        <end position="226"/>
    </location>
</feature>
<feature type="signal peptide" evidence="1">
    <location>
        <begin position="1"/>
        <end position="22"/>
    </location>
</feature>
<evidence type="ECO:0008006" key="4">
    <source>
        <dbReference type="Google" id="ProtNLM"/>
    </source>
</evidence>
<dbReference type="EMBL" id="CP002530">
    <property type="protein sequence ID" value="ADY35524.1"/>
    <property type="molecule type" value="Genomic_DNA"/>
</dbReference>
<name>F0R3B5_PHOSB</name>
<reference evidence="2 3" key="1">
    <citation type="journal article" date="2011" name="Stand. Genomic Sci.">
        <title>Complete genome sequence of Bacteroides salanitronis type strain (BL78).</title>
        <authorList>
            <person name="Gronow S."/>
            <person name="Held B."/>
            <person name="Lucas S."/>
            <person name="Lapidus A."/>
            <person name="Del Rio T.G."/>
            <person name="Nolan M."/>
            <person name="Tice H."/>
            <person name="Deshpande S."/>
            <person name="Cheng J.F."/>
            <person name="Pitluck S."/>
            <person name="Liolios K."/>
            <person name="Pagani I."/>
            <person name="Ivanova N."/>
            <person name="Mavromatis K."/>
            <person name="Pati A."/>
            <person name="Tapia R."/>
            <person name="Han C."/>
            <person name="Goodwin L."/>
            <person name="Chen A."/>
            <person name="Palaniappan K."/>
            <person name="Land M."/>
            <person name="Hauser L."/>
            <person name="Chang Y.J."/>
            <person name="Jeffries C.D."/>
            <person name="Brambilla E.M."/>
            <person name="Rohde M."/>
            <person name="Goker M."/>
            <person name="Detter J.C."/>
            <person name="Woyke T."/>
            <person name="Bristow J."/>
            <person name="Markowitz V."/>
            <person name="Hugenholtz P."/>
            <person name="Kyrpides N.C."/>
            <person name="Klenk H.P."/>
            <person name="Eisen J.A."/>
        </authorList>
    </citation>
    <scope>NUCLEOTIDE SEQUENCE [LARGE SCALE GENOMIC DNA]</scope>
    <source>
        <strain evidence="2 3">DSM 18170</strain>
    </source>
</reference>
<evidence type="ECO:0000256" key="1">
    <source>
        <dbReference type="SAM" id="SignalP"/>
    </source>
</evidence>
<evidence type="ECO:0000313" key="2">
    <source>
        <dbReference type="EMBL" id="ADY35524.1"/>
    </source>
</evidence>
<dbReference type="RefSeq" id="WP_013616972.1">
    <property type="nucleotide sequence ID" value="NC_015164.1"/>
</dbReference>
<evidence type="ECO:0000313" key="3">
    <source>
        <dbReference type="Proteomes" id="UP000007486"/>
    </source>
</evidence>
<organism evidence="2 3">
    <name type="scientific">Phocaeicola salanitronis (strain DSM 18170 / JCM 13657 / CCUG 60908 / BL78)</name>
    <name type="common">Bacteroides salanitronis</name>
    <dbReference type="NCBI Taxonomy" id="667015"/>
    <lineage>
        <taxon>Bacteria</taxon>
        <taxon>Pseudomonadati</taxon>
        <taxon>Bacteroidota</taxon>
        <taxon>Bacteroidia</taxon>
        <taxon>Bacteroidales</taxon>
        <taxon>Bacteroidaceae</taxon>
        <taxon>Phocaeicola</taxon>
    </lineage>
</organism>
<dbReference type="Proteomes" id="UP000007486">
    <property type="component" value="Chromosome"/>
</dbReference>
<protein>
    <recommendedName>
        <fullName evidence="4">Lipoprotein</fullName>
    </recommendedName>
</protein>
<keyword evidence="3" id="KW-1185">Reference proteome</keyword>
<keyword evidence="1" id="KW-0732">Signal</keyword>
<gene>
    <name evidence="2" type="ordered locus">Bacsa_0933</name>
</gene>
<accession>F0R3B5</accession>
<proteinExistence type="predicted"/>
<dbReference type="KEGG" id="bsa:Bacsa_0933"/>
<sequence>MKKYIYRLCVALFAVSSFTLVACSDDDDPNNGGGNGNNGDYVLYVDDEATYPSAYESFLEETTGRTTYPAFGVSNDGLKVEAACYRLFNSPSDYLEYIASSEYNHLGDVLLADINFYIKAFDPATATKGQEVEFIEGAFINGELSVRKYEQTTNPTYVPTTYFNKIKSGKITFESYTTNAEGTPLIVYRFDNVIVSYGRDVNDVDNPQSEIKLDGLILTKYETYVN</sequence>
<dbReference type="AlphaFoldDB" id="F0R3B5"/>
<dbReference type="PROSITE" id="PS51257">
    <property type="entry name" value="PROKAR_LIPOPROTEIN"/>
    <property type="match status" value="1"/>
</dbReference>
<dbReference type="HOGENOM" id="CLU_1222777_0_0_10"/>